<dbReference type="Proteomes" id="UP000002985">
    <property type="component" value="Unassembled WGS sequence"/>
</dbReference>
<organism evidence="1 2">
    <name type="scientific">Candidatus Jettenia caeni</name>
    <dbReference type="NCBI Taxonomy" id="247490"/>
    <lineage>
        <taxon>Bacteria</taxon>
        <taxon>Pseudomonadati</taxon>
        <taxon>Planctomycetota</taxon>
        <taxon>Candidatus Brocadiia</taxon>
        <taxon>Candidatus Brocadiales</taxon>
        <taxon>Candidatus Brocadiaceae</taxon>
        <taxon>Candidatus Jettenia</taxon>
    </lineage>
</organism>
<sequence length="147" mass="16617">MARRKGYTKATKTQLAQIKSMQDQGISENKIAKYIGLDNRTIGDYLANPTLFADAEVQAMIDVIKRTETNDLYLLGVKARKRLHELLDEGNTKVIETVALMDRSFQQRRLLEGASTHNVSIFSRVVQESMAKLVQKVDVKVCDTTEQ</sequence>
<evidence type="ECO:0000313" key="2">
    <source>
        <dbReference type="Proteomes" id="UP000002985"/>
    </source>
</evidence>
<proteinExistence type="predicted"/>
<dbReference type="EMBL" id="BAFH01000002">
    <property type="protein sequence ID" value="GAB60910.1"/>
    <property type="molecule type" value="Genomic_DNA"/>
</dbReference>
<evidence type="ECO:0000313" key="1">
    <source>
        <dbReference type="EMBL" id="GAB60910.1"/>
    </source>
</evidence>
<gene>
    <name evidence="1" type="ORF">KSU1_B0053</name>
</gene>
<dbReference type="AlphaFoldDB" id="I3IGR5"/>
<name>I3IGR5_9BACT</name>
<accession>I3IGR5</accession>
<keyword evidence="2" id="KW-1185">Reference proteome</keyword>
<dbReference type="eggNOG" id="ENOG502ZJZI">
    <property type="taxonomic scope" value="Bacteria"/>
</dbReference>
<protein>
    <submittedName>
        <fullName evidence="1">Uncharacterized protein</fullName>
    </submittedName>
</protein>
<reference evidence="1 2" key="1">
    <citation type="journal article" date="2012" name="FEBS Lett.">
        <title>Anammox organism KSU-1 expresses a NirK-type copper-containing nitrite reductase instead of a NirS-type with cytochrome cd1.</title>
        <authorList>
            <person name="Hira D."/>
            <person name="Toh H."/>
            <person name="Migita C.T."/>
            <person name="Okubo H."/>
            <person name="Nishiyama T."/>
            <person name="Hattori M."/>
            <person name="Furukawa K."/>
            <person name="Fujii T."/>
        </authorList>
    </citation>
    <scope>NUCLEOTIDE SEQUENCE [LARGE SCALE GENOMIC DNA]</scope>
</reference>
<comment type="caution">
    <text evidence="1">The sequence shown here is derived from an EMBL/GenBank/DDBJ whole genome shotgun (WGS) entry which is preliminary data.</text>
</comment>